<dbReference type="GO" id="GO:0005886">
    <property type="term" value="C:plasma membrane"/>
    <property type="evidence" value="ECO:0007669"/>
    <property type="project" value="UniProtKB-SubCell"/>
</dbReference>
<feature type="transmembrane region" description="Helical" evidence="16">
    <location>
        <begin position="1037"/>
        <end position="1055"/>
    </location>
</feature>
<keyword evidence="7" id="KW-0813">Transport</keyword>
<evidence type="ECO:0000256" key="11">
    <source>
        <dbReference type="ARBA" id="ARBA00022989"/>
    </source>
</evidence>
<evidence type="ECO:0000256" key="13">
    <source>
        <dbReference type="ARBA" id="ARBA00023075"/>
    </source>
</evidence>
<feature type="transmembrane region" description="Helical" evidence="16">
    <location>
        <begin position="68"/>
        <end position="95"/>
    </location>
</feature>
<feature type="transmembrane region" description="Helical" evidence="16">
    <location>
        <begin position="469"/>
        <end position="487"/>
    </location>
</feature>
<feature type="transmembrane region" description="Helical" evidence="16">
    <location>
        <begin position="1075"/>
        <end position="1097"/>
    </location>
</feature>
<feature type="transmembrane region" description="Helical" evidence="16">
    <location>
        <begin position="629"/>
        <end position="655"/>
    </location>
</feature>
<dbReference type="InterPro" id="IPR001750">
    <property type="entry name" value="ND/Mrp_TM"/>
</dbReference>
<evidence type="ECO:0000256" key="8">
    <source>
        <dbReference type="ARBA" id="ARBA00022692"/>
    </source>
</evidence>
<keyword evidence="14 16" id="KW-0472">Membrane</keyword>
<evidence type="ECO:0000256" key="2">
    <source>
        <dbReference type="ARBA" id="ARBA00004429"/>
    </source>
</evidence>
<evidence type="ECO:0000256" key="7">
    <source>
        <dbReference type="ARBA" id="ARBA00022660"/>
    </source>
</evidence>
<keyword evidence="11 16" id="KW-1133">Transmembrane helix</keyword>
<keyword evidence="5" id="KW-1003">Cell membrane</keyword>
<dbReference type="Pfam" id="PF00662">
    <property type="entry name" value="Proton_antipo_N"/>
    <property type="match status" value="1"/>
</dbReference>
<feature type="transmembrane region" description="Helical" evidence="16">
    <location>
        <begin position="722"/>
        <end position="740"/>
    </location>
</feature>
<dbReference type="NCBIfam" id="TIGR01972">
    <property type="entry name" value="NDH_I_M"/>
    <property type="match status" value="1"/>
</dbReference>
<feature type="transmembrane region" description="Helical" evidence="16">
    <location>
        <begin position="590"/>
        <end position="608"/>
    </location>
</feature>
<keyword evidence="6" id="KW-0997">Cell inner membrane</keyword>
<evidence type="ECO:0000313" key="20">
    <source>
        <dbReference type="EMBL" id="KGQ13905.1"/>
    </source>
</evidence>
<organism evidence="20 21">
    <name type="scientific">Beauveria bassiana D1-5</name>
    <dbReference type="NCBI Taxonomy" id="1245745"/>
    <lineage>
        <taxon>Eukaryota</taxon>
        <taxon>Fungi</taxon>
        <taxon>Dikarya</taxon>
        <taxon>Ascomycota</taxon>
        <taxon>Pezizomycotina</taxon>
        <taxon>Sordariomycetes</taxon>
        <taxon>Hypocreomycetidae</taxon>
        <taxon>Hypocreales</taxon>
        <taxon>Cordycipitaceae</taxon>
        <taxon>Beauveria</taxon>
    </lineage>
</organism>
<feature type="transmembrane region" description="Helical" evidence="16">
    <location>
        <begin position="1109"/>
        <end position="1132"/>
    </location>
</feature>
<dbReference type="InterPro" id="IPR018393">
    <property type="entry name" value="NADHpl_OxRdtase_5_subgr"/>
</dbReference>
<evidence type="ECO:0000256" key="14">
    <source>
        <dbReference type="ARBA" id="ARBA00023136"/>
    </source>
</evidence>
<evidence type="ECO:0000256" key="17">
    <source>
        <dbReference type="SAM" id="SignalP"/>
    </source>
</evidence>
<dbReference type="PANTHER" id="PTHR42829">
    <property type="entry name" value="NADH-UBIQUINONE OXIDOREDUCTASE CHAIN 5"/>
    <property type="match status" value="1"/>
</dbReference>
<evidence type="ECO:0000256" key="6">
    <source>
        <dbReference type="ARBA" id="ARBA00022519"/>
    </source>
</evidence>
<keyword evidence="8 16" id="KW-0812">Transmembrane</keyword>
<gene>
    <name evidence="20" type="ORF">BBAD15_g153</name>
</gene>
<dbReference type="GO" id="GO:0015990">
    <property type="term" value="P:electron transport coupled proton transport"/>
    <property type="evidence" value="ECO:0007669"/>
    <property type="project" value="TreeGrafter"/>
</dbReference>
<dbReference type="Pfam" id="PF00361">
    <property type="entry name" value="Proton_antipo_M"/>
    <property type="match status" value="2"/>
</dbReference>
<evidence type="ECO:0000256" key="12">
    <source>
        <dbReference type="ARBA" id="ARBA00023027"/>
    </source>
</evidence>
<comment type="catalytic activity">
    <reaction evidence="15">
        <text>a quinone + NADH + 5 H(+)(in) = a quinol + NAD(+) + 4 H(+)(out)</text>
        <dbReference type="Rhea" id="RHEA:57888"/>
        <dbReference type="ChEBI" id="CHEBI:15378"/>
        <dbReference type="ChEBI" id="CHEBI:24646"/>
        <dbReference type="ChEBI" id="CHEBI:57540"/>
        <dbReference type="ChEBI" id="CHEBI:57945"/>
        <dbReference type="ChEBI" id="CHEBI:132124"/>
    </reaction>
</comment>
<comment type="function">
    <text evidence="1">Core subunit of the mitochondrial membrane respiratory chain NADH dehydrogenase (Complex I) that is believed to belong to the minimal assembly required for catalysis. Complex I functions in the transfer of electrons from NADH to the respiratory chain. The immediate electron acceptor for the enzyme is believed to be ubiquinone.</text>
</comment>
<dbReference type="InterPro" id="IPR010227">
    <property type="entry name" value="NADH_Q_OxRdtase_chainM/4"/>
</dbReference>
<keyword evidence="13" id="KW-0830">Ubiquinone</keyword>
<feature type="transmembrane region" description="Helical" evidence="16">
    <location>
        <begin position="211"/>
        <end position="228"/>
    </location>
</feature>
<evidence type="ECO:0000256" key="9">
    <source>
        <dbReference type="ARBA" id="ARBA00022719"/>
    </source>
</evidence>
<dbReference type="GO" id="GO:0008137">
    <property type="term" value="F:NADH dehydrogenase (ubiquinone) activity"/>
    <property type="evidence" value="ECO:0007669"/>
    <property type="project" value="UniProtKB-EC"/>
</dbReference>
<feature type="transmembrane region" description="Helical" evidence="16">
    <location>
        <begin position="872"/>
        <end position="891"/>
    </location>
</feature>
<dbReference type="NCBIfam" id="NF005162">
    <property type="entry name" value="PRK06638.1-1"/>
    <property type="match status" value="1"/>
</dbReference>
<name>A0A0A2W635_BEABA</name>
<evidence type="ECO:0000313" key="21">
    <source>
        <dbReference type="Proteomes" id="UP000030106"/>
    </source>
</evidence>
<evidence type="ECO:0000259" key="18">
    <source>
        <dbReference type="Pfam" id="PF00361"/>
    </source>
</evidence>
<dbReference type="EC" id="7.1.1.2" evidence="4"/>
<feature type="signal peptide" evidence="17">
    <location>
        <begin position="1"/>
        <end position="16"/>
    </location>
</feature>
<sequence length="1233" mass="135285">MVLFVFVVMMLNLGNAVQQQEREWLKPQLWIGPGVLSAVLLAVLIYAIRTVNDQGIDGTSIDAKQVGIALFGPYVLAVELASMLLLAGLVVAFHLGREDRAGEVLSNRPADMAYWPRAVTAAPSSSPESEYRFSLAAVVTAIAGVDFFNNGQQAFTQPLWTWMAVGDFNIGFNLVLDGLSLTMLSVVTGVGFLIHMFASWYMRGEEGYSRFFAYTNLFIASMVVLVLADNLLLMYLGWEGVGLCSYLLIGFYYTDPKNNAAAMKAFVVTRVGDVFLAFGLFILYNELGTLNFREMVELAPQHFAAGNQMLTWATLMLLGGAVGKSAQLPLQTWLADAMAGPTPVSALIHAATMVTAGVYLIARTHGLFLMTPEILHLVGIVGAITLVLAGFAALVQTDIKRVLAYSTMSQIGYMFLALGVQAWDAAIFHLMTHAFFKALLFLSSGSVILACHHEQNIFKMGGLRKSIPLVYVCFLVGGAALSALPLITAGFFSKDEILAGAMANGHINLMVAGLVGAFMTSLYTFRMIFITFHGEEKIHAHAGKGITHHLPLVVLLVLSTFVGAMIVPPLRGVLPETTELAHGSVLTLEIISGVVAIAGILIAAFLWLGKRTLVTSLANSAPGRFFGTWWFNAWGFDWLYDMIFVKPFLGIAWLLRRDPLNALMNIPAILSRFAGRGLLVSENGYLRWDSNAMLLPWLILIPFIGGFFCWQTERFGVKVPRWIALITMGLTLALSLQLWLQGGYSLTQSAGLPQWQSEFILPWIPRFGIEIHLALDGLSLLMVVLTGLLGVLAVLCSWNEIEKYQGFFHLNLMWILGGVIGVFLAIDMFLFFFFWEMMLVPMYFLIALWGHKASDGKTRITAATKFFIYTQASGLVMLIAILGLVFVHYNATGVWTFNYELLLKTPMSHGVQWLLMLGFFIAFAVKMPVVPLHGWLPDAHSQAPTAGSVDLAGILLKTAAYGLLRFSLPLFPEASAEFAPIAMWLGVIGIFYGAWMAFAQTDIKRLIAYTSVSHMGFVLIAIYTGNQLAYQGAVIQMIAHGLSAAGMFIICGQLYERLHTRDMRMMGGLWNKIKWLPGLSMFFAVATLGMPGTGNFVGEFMILFGSFHVVPVITVISTFGLVFASVYSLAMLHRAYFGKAKSEISDKQLPGISAGLLPAADSGYLAFCDEQYSAVVYQFTFYYKAVIRHDNNSSTFDRAATAVDRRIDGGGCDALHCVATRPFSECYAVGYRP</sequence>
<feature type="transmembrane region" description="Helical" evidence="16">
    <location>
        <begin position="402"/>
        <end position="420"/>
    </location>
</feature>
<dbReference type="Gene3D" id="1.20.5.2700">
    <property type="match status" value="1"/>
</dbReference>
<feature type="transmembrane region" description="Helical" evidence="16">
    <location>
        <begin position="426"/>
        <end position="449"/>
    </location>
</feature>
<feature type="transmembrane region" description="Helical" evidence="16">
    <location>
        <begin position="374"/>
        <end position="395"/>
    </location>
</feature>
<feature type="transmembrane region" description="Helical" evidence="16">
    <location>
        <begin position="978"/>
        <end position="999"/>
    </location>
</feature>
<comment type="subcellular location">
    <subcellularLocation>
        <location evidence="2">Cell inner membrane</location>
        <topology evidence="2">Multi-pass membrane protein</topology>
    </subcellularLocation>
</comment>
<dbReference type="EMBL" id="ANFO01000014">
    <property type="protein sequence ID" value="KGQ13905.1"/>
    <property type="molecule type" value="Genomic_DNA"/>
</dbReference>
<evidence type="ECO:0000256" key="15">
    <source>
        <dbReference type="ARBA" id="ARBA00047712"/>
    </source>
</evidence>
<feature type="transmembrane region" description="Helical" evidence="16">
    <location>
        <begin position="178"/>
        <end position="199"/>
    </location>
</feature>
<feature type="transmembrane region" description="Helical" evidence="16">
    <location>
        <begin position="304"/>
        <end position="323"/>
    </location>
</feature>
<evidence type="ECO:0000256" key="1">
    <source>
        <dbReference type="ARBA" id="ARBA00003257"/>
    </source>
</evidence>
<dbReference type="PANTHER" id="PTHR42829:SF2">
    <property type="entry name" value="NADH-UBIQUINONE OXIDOREDUCTASE CHAIN 5"/>
    <property type="match status" value="1"/>
</dbReference>
<dbReference type="Proteomes" id="UP000030106">
    <property type="component" value="Unassembled WGS sequence"/>
</dbReference>
<feature type="transmembrane region" description="Helical" evidence="16">
    <location>
        <begin position="692"/>
        <end position="710"/>
    </location>
</feature>
<dbReference type="Pfam" id="PF00499">
    <property type="entry name" value="Oxidored_q3"/>
    <property type="match status" value="1"/>
</dbReference>
<feature type="transmembrane region" description="Helical" evidence="16">
    <location>
        <begin position="507"/>
        <end position="529"/>
    </location>
</feature>
<dbReference type="GO" id="GO:0042773">
    <property type="term" value="P:ATP synthesis coupled electron transport"/>
    <property type="evidence" value="ECO:0007669"/>
    <property type="project" value="InterPro"/>
</dbReference>
<feature type="domain" description="NADH:quinone oxidoreductase/Mrp antiporter transmembrane" evidence="18">
    <location>
        <begin position="228"/>
        <end position="520"/>
    </location>
</feature>
<dbReference type="InterPro" id="IPR003945">
    <property type="entry name" value="NU5C-like"/>
</dbReference>
<evidence type="ECO:0000256" key="5">
    <source>
        <dbReference type="ARBA" id="ARBA00022475"/>
    </source>
</evidence>
<dbReference type="InterPro" id="IPR042106">
    <property type="entry name" value="Nuo/plastoQ_OxRdtase_6_NuoJ"/>
</dbReference>
<feature type="transmembrane region" description="Helical" evidence="16">
    <location>
        <begin position="807"/>
        <end position="826"/>
    </location>
</feature>
<dbReference type="GO" id="GO:0048038">
    <property type="term" value="F:quinone binding"/>
    <property type="evidence" value="ECO:0007669"/>
    <property type="project" value="UniProtKB-KW"/>
</dbReference>
<protein>
    <recommendedName>
        <fullName evidence="4">NADH:ubiquinone reductase (H(+)-translocating)</fullName>
        <ecNumber evidence="4">7.1.1.2</ecNumber>
    </recommendedName>
</protein>
<dbReference type="Gene3D" id="1.20.120.1200">
    <property type="entry name" value="NADH-ubiquinone/plastoquinone oxidoreductase chain 6, subunit NuoJ"/>
    <property type="match status" value="1"/>
</dbReference>
<dbReference type="NCBIfam" id="NF004498">
    <property type="entry name" value="PRK05846.1-1"/>
    <property type="match status" value="1"/>
</dbReference>
<evidence type="ECO:0000256" key="16">
    <source>
        <dbReference type="SAM" id="Phobius"/>
    </source>
</evidence>
<evidence type="ECO:0000256" key="4">
    <source>
        <dbReference type="ARBA" id="ARBA00012944"/>
    </source>
</evidence>
<keyword evidence="7" id="KW-0249">Electron transport</keyword>
<comment type="caution">
    <text evidence="20">The sequence shown here is derived from an EMBL/GenBank/DDBJ whole genome shotgun (WGS) entry which is preliminary data.</text>
</comment>
<feature type="chain" id="PRO_5002007472" description="NADH:ubiquinone reductase (H(+)-translocating)" evidence="17">
    <location>
        <begin position="17"/>
        <end position="1233"/>
    </location>
</feature>
<feature type="transmembrane region" description="Helical" evidence="16">
    <location>
        <begin position="771"/>
        <end position="795"/>
    </location>
</feature>
<feature type="transmembrane region" description="Helical" evidence="16">
    <location>
        <begin position="29"/>
        <end position="48"/>
    </location>
</feature>
<dbReference type="InterPro" id="IPR001516">
    <property type="entry name" value="Proton_antipo_N"/>
</dbReference>
<proteinExistence type="inferred from homology"/>
<dbReference type="AlphaFoldDB" id="A0A0A2W635"/>
<dbReference type="NCBIfam" id="NF005141">
    <property type="entry name" value="PRK06590.1"/>
    <property type="match status" value="1"/>
</dbReference>
<keyword evidence="7" id="KW-0679">Respiratory chain</keyword>
<evidence type="ECO:0000259" key="19">
    <source>
        <dbReference type="Pfam" id="PF00662"/>
    </source>
</evidence>
<feature type="transmembrane region" description="Helical" evidence="16">
    <location>
        <begin position="911"/>
        <end position="936"/>
    </location>
</feature>
<dbReference type="STRING" id="1245745.A0A0A2W635"/>
<feature type="domain" description="NADH:quinone oxidoreductase/Mrp antiporter transmembrane" evidence="18">
    <location>
        <begin position="826"/>
        <end position="1120"/>
    </location>
</feature>
<dbReference type="HOGENOM" id="CLU_267457_0_0_1"/>
<accession>A0A0A2W635</accession>
<keyword evidence="17" id="KW-0732">Signal</keyword>
<keyword evidence="9" id="KW-0874">Quinone</keyword>
<dbReference type="FunFam" id="1.20.5.2700:FF:000001">
    <property type="entry name" value="NADH-quinone oxidoreductase, L subunit"/>
    <property type="match status" value="1"/>
</dbReference>
<dbReference type="PRINTS" id="PR01434">
    <property type="entry name" value="NADHDHGNASE5"/>
</dbReference>
<keyword evidence="12" id="KW-0520">NAD</keyword>
<feature type="domain" description="NADH-Ubiquinone oxidoreductase (complex I) chain 5 N-terminal" evidence="19">
    <location>
        <begin position="162"/>
        <end position="212"/>
    </location>
</feature>
<dbReference type="GO" id="GO:0003954">
    <property type="term" value="F:NADH dehydrogenase activity"/>
    <property type="evidence" value="ECO:0007669"/>
    <property type="project" value="TreeGrafter"/>
</dbReference>
<feature type="transmembrane region" description="Helical" evidence="16">
    <location>
        <begin position="1006"/>
        <end position="1025"/>
    </location>
</feature>
<feature type="transmembrane region" description="Helical" evidence="16">
    <location>
        <begin position="265"/>
        <end position="284"/>
    </location>
</feature>
<comment type="similarity">
    <text evidence="3">Belongs to the complex I subunit 4 family.</text>
</comment>
<feature type="transmembrane region" description="Helical" evidence="16">
    <location>
        <begin position="344"/>
        <end position="362"/>
    </location>
</feature>
<keyword evidence="10" id="KW-1278">Translocase</keyword>
<feature type="transmembrane region" description="Helical" evidence="16">
    <location>
        <begin position="234"/>
        <end position="253"/>
    </location>
</feature>
<feature type="transmembrane region" description="Helical" evidence="16">
    <location>
        <begin position="550"/>
        <end position="570"/>
    </location>
</feature>
<evidence type="ECO:0000256" key="10">
    <source>
        <dbReference type="ARBA" id="ARBA00022967"/>
    </source>
</evidence>
<dbReference type="InterPro" id="IPR001457">
    <property type="entry name" value="NADH_UbQ/plastoQ_OxRdtase_su6"/>
</dbReference>
<dbReference type="NCBIfam" id="TIGR01974">
    <property type="entry name" value="NDH_I_L"/>
    <property type="match status" value="1"/>
</dbReference>
<reference evidence="20 21" key="1">
    <citation type="submission" date="2012-10" db="EMBL/GenBank/DDBJ databases">
        <title>Genome sequencing and analysis of entomopathogenic fungi Beauveria bassiana D1-5.</title>
        <authorList>
            <person name="Li Q."/>
            <person name="Wang L."/>
            <person name="Zhang Z."/>
            <person name="Wang Q."/>
            <person name="Ren J."/>
            <person name="Wang M."/>
            <person name="Xu W."/>
            <person name="Wang J."/>
            <person name="Lu Y."/>
            <person name="Du Q."/>
            <person name="Sun Z."/>
        </authorList>
    </citation>
    <scope>NUCLEOTIDE SEQUENCE [LARGE SCALE GENOMIC DNA]</scope>
    <source>
        <strain evidence="20 21">D1-5</strain>
    </source>
</reference>
<evidence type="ECO:0000256" key="3">
    <source>
        <dbReference type="ARBA" id="ARBA00009025"/>
    </source>
</evidence>